<sequence>MGKYTCPCCGYKTLDEEPSGTFDICKNCYWEDDNVMNDNPDYWGGANGVCLRQAQRNFIRYGASEKTYVGNVVMGKYEKDPLWKPIWEQEARPNEKKLAQILIEGNIIDSGFKNSVNINKFLDEFTDFLERKGWSFGGEIKQEMTEIDKD</sequence>
<dbReference type="AlphaFoldDB" id="A0A7X2S3Z6"/>
<name>A0A7X2S3Z6_9BACI</name>
<gene>
    <name evidence="2" type="ORF">GKZ89_05250</name>
</gene>
<evidence type="ECO:0000313" key="3">
    <source>
        <dbReference type="Proteomes" id="UP000434639"/>
    </source>
</evidence>
<comment type="caution">
    <text evidence="2">The sequence shown here is derived from an EMBL/GenBank/DDBJ whole genome shotgun (WGS) entry which is preliminary data.</text>
</comment>
<dbReference type="EMBL" id="WMIB01000003">
    <property type="protein sequence ID" value="MTH52808.1"/>
    <property type="molecule type" value="Genomic_DNA"/>
</dbReference>
<keyword evidence="3" id="KW-1185">Reference proteome</keyword>
<reference evidence="2 3" key="1">
    <citation type="journal article" date="2017" name="Int. J. Syst. Evol. Microbiol.">
        <title>Bacillus mangrovi sp. nov., isolated from a sediment sample from a mangrove forest.</title>
        <authorList>
            <person name="Gupta V."/>
            <person name="Singh P.K."/>
            <person name="Korpole S."/>
            <person name="Tanuku N.R.S."/>
            <person name="Pinnaka A.K."/>
        </authorList>
    </citation>
    <scope>NUCLEOTIDE SEQUENCE [LARGE SCALE GENOMIC DNA]</scope>
    <source>
        <strain evidence="2 3">KCTC 33872</strain>
    </source>
</reference>
<accession>A0A7X2S3Z6</accession>
<proteinExistence type="predicted"/>
<protein>
    <recommendedName>
        <fullName evidence="1">Cysteine-rich CPCC domain-containing protein</fullName>
    </recommendedName>
</protein>
<organism evidence="2 3">
    <name type="scientific">Metabacillus mangrovi</name>
    <dbReference type="NCBI Taxonomy" id="1491830"/>
    <lineage>
        <taxon>Bacteria</taxon>
        <taxon>Bacillati</taxon>
        <taxon>Bacillota</taxon>
        <taxon>Bacilli</taxon>
        <taxon>Bacillales</taxon>
        <taxon>Bacillaceae</taxon>
        <taxon>Metabacillus</taxon>
    </lineage>
</organism>
<evidence type="ECO:0000259" key="1">
    <source>
        <dbReference type="Pfam" id="PF14206"/>
    </source>
</evidence>
<dbReference type="InterPro" id="IPR025983">
    <property type="entry name" value="Cys_rich_CPCC"/>
</dbReference>
<dbReference type="Proteomes" id="UP000434639">
    <property type="component" value="Unassembled WGS sequence"/>
</dbReference>
<evidence type="ECO:0000313" key="2">
    <source>
        <dbReference type="EMBL" id="MTH52808.1"/>
    </source>
</evidence>
<dbReference type="Pfam" id="PF14206">
    <property type="entry name" value="Cys_rich_CPCC"/>
    <property type="match status" value="1"/>
</dbReference>
<feature type="domain" description="Cysteine-rich CPCC" evidence="1">
    <location>
        <begin position="4"/>
        <end position="74"/>
    </location>
</feature>